<evidence type="ECO:0000313" key="1">
    <source>
        <dbReference type="Proteomes" id="UP000887579"/>
    </source>
</evidence>
<dbReference type="Proteomes" id="UP000887579">
    <property type="component" value="Unplaced"/>
</dbReference>
<reference evidence="2" key="1">
    <citation type="submission" date="2022-11" db="UniProtKB">
        <authorList>
            <consortium name="WormBaseParasite"/>
        </authorList>
    </citation>
    <scope>IDENTIFICATION</scope>
</reference>
<organism evidence="1 2">
    <name type="scientific">Panagrolaimus sp. ES5</name>
    <dbReference type="NCBI Taxonomy" id="591445"/>
    <lineage>
        <taxon>Eukaryota</taxon>
        <taxon>Metazoa</taxon>
        <taxon>Ecdysozoa</taxon>
        <taxon>Nematoda</taxon>
        <taxon>Chromadorea</taxon>
        <taxon>Rhabditida</taxon>
        <taxon>Tylenchina</taxon>
        <taxon>Panagrolaimomorpha</taxon>
        <taxon>Panagrolaimoidea</taxon>
        <taxon>Panagrolaimidae</taxon>
        <taxon>Panagrolaimus</taxon>
    </lineage>
</organism>
<name>A0AC34EZD5_9BILA</name>
<protein>
    <submittedName>
        <fullName evidence="2">RNase H type-1 domain-containing protein</fullName>
    </submittedName>
</protein>
<sequence length="185" mass="20959">MDAEMGEQNTVVAVYTDGSSKPLINKKETRAGAGIYFEHGHHLNRSIELTDKCAGYAEYYAMKKALELIENSEYKDYNINVYTDRADLLRRLDPAIKSRKFKKGSNMASVYQALQEVLHRFKKGQVKFHKVTAHSGNHGNDMADQLAGYSSGKYETIPLGLLHFRNLVHDGFNNDNNNNNDKLDD</sequence>
<accession>A0AC34EZD5</accession>
<dbReference type="WBParaSite" id="ES5_v2.g10084.t1">
    <property type="protein sequence ID" value="ES5_v2.g10084.t1"/>
    <property type="gene ID" value="ES5_v2.g10084"/>
</dbReference>
<proteinExistence type="predicted"/>
<evidence type="ECO:0000313" key="2">
    <source>
        <dbReference type="WBParaSite" id="ES5_v2.g10084.t1"/>
    </source>
</evidence>